<reference evidence="1" key="1">
    <citation type="journal article" date="2014" name="Front. Microbiol.">
        <title>High frequency of phylogenetically diverse reductive dehalogenase-homologous genes in deep subseafloor sedimentary metagenomes.</title>
        <authorList>
            <person name="Kawai M."/>
            <person name="Futagami T."/>
            <person name="Toyoda A."/>
            <person name="Takaki Y."/>
            <person name="Nishi S."/>
            <person name="Hori S."/>
            <person name="Arai W."/>
            <person name="Tsubouchi T."/>
            <person name="Morono Y."/>
            <person name="Uchiyama I."/>
            <person name="Ito T."/>
            <person name="Fujiyama A."/>
            <person name="Inagaki F."/>
            <person name="Takami H."/>
        </authorList>
    </citation>
    <scope>NUCLEOTIDE SEQUENCE</scope>
    <source>
        <strain evidence="1">Expedition CK06-06</strain>
    </source>
</reference>
<comment type="caution">
    <text evidence="1">The sequence shown here is derived from an EMBL/GenBank/DDBJ whole genome shotgun (WGS) entry which is preliminary data.</text>
</comment>
<protein>
    <submittedName>
        <fullName evidence="1">Uncharacterized protein</fullName>
    </submittedName>
</protein>
<feature type="non-terminal residue" evidence="1">
    <location>
        <position position="1"/>
    </location>
</feature>
<organism evidence="1">
    <name type="scientific">marine sediment metagenome</name>
    <dbReference type="NCBI Taxonomy" id="412755"/>
    <lineage>
        <taxon>unclassified sequences</taxon>
        <taxon>metagenomes</taxon>
        <taxon>ecological metagenomes</taxon>
    </lineage>
</organism>
<gene>
    <name evidence="1" type="ORF">S01H4_29742</name>
</gene>
<accession>X1CEJ6</accession>
<name>X1CEJ6_9ZZZZ</name>
<dbReference type="AlphaFoldDB" id="X1CEJ6"/>
<dbReference type="EMBL" id="BART01015297">
    <property type="protein sequence ID" value="GAG82651.1"/>
    <property type="molecule type" value="Genomic_DNA"/>
</dbReference>
<evidence type="ECO:0000313" key="1">
    <source>
        <dbReference type="EMBL" id="GAG82651.1"/>
    </source>
</evidence>
<sequence length="30" mass="3335">GGQFDPCLVKKFVPILKEGEKRGSPISKFE</sequence>
<proteinExistence type="predicted"/>